<feature type="transmembrane region" description="Helical" evidence="10">
    <location>
        <begin position="181"/>
        <end position="204"/>
    </location>
</feature>
<evidence type="ECO:0000256" key="9">
    <source>
        <dbReference type="ARBA" id="ARBA00023224"/>
    </source>
</evidence>
<evidence type="ECO:0000256" key="4">
    <source>
        <dbReference type="ARBA" id="ARBA00022692"/>
    </source>
</evidence>
<gene>
    <name evidence="11" type="primary">Or63</name>
    <name evidence="11" type="ORF">DALL_DALL000309</name>
</gene>
<keyword evidence="8 10" id="KW-0675">Receptor</keyword>
<evidence type="ECO:0000256" key="6">
    <source>
        <dbReference type="ARBA" id="ARBA00022989"/>
    </source>
</evidence>
<comment type="subcellular location">
    <subcellularLocation>
        <location evidence="1 10">Cell membrane</location>
        <topology evidence="1 10">Multi-pass membrane protein</topology>
    </subcellularLocation>
</comment>
<dbReference type="GO" id="GO:0005886">
    <property type="term" value="C:plasma membrane"/>
    <property type="evidence" value="ECO:0007669"/>
    <property type="project" value="UniProtKB-SubCell"/>
</dbReference>
<keyword evidence="7 10" id="KW-0472">Membrane</keyword>
<organism evidence="11 12">
    <name type="scientific">Diachasma alloeum</name>
    <dbReference type="NCBI Taxonomy" id="454923"/>
    <lineage>
        <taxon>Eukaryota</taxon>
        <taxon>Metazoa</taxon>
        <taxon>Ecdysozoa</taxon>
        <taxon>Arthropoda</taxon>
        <taxon>Hexapoda</taxon>
        <taxon>Insecta</taxon>
        <taxon>Pterygota</taxon>
        <taxon>Neoptera</taxon>
        <taxon>Endopterygota</taxon>
        <taxon>Hymenoptera</taxon>
        <taxon>Apocrita</taxon>
        <taxon>Ichneumonoidea</taxon>
        <taxon>Braconidae</taxon>
        <taxon>Opiinae</taxon>
        <taxon>Diachasma</taxon>
    </lineage>
</organism>
<keyword evidence="5 10" id="KW-0552">Olfaction</keyword>
<protein>
    <recommendedName>
        <fullName evidence="10">Odorant receptor</fullName>
    </recommendedName>
</protein>
<feature type="transmembrane region" description="Helical" evidence="10">
    <location>
        <begin position="242"/>
        <end position="265"/>
    </location>
</feature>
<comment type="caution">
    <text evidence="10">Lacks conserved residue(s) required for the propagation of feature annotation.</text>
</comment>
<dbReference type="GO" id="GO:0004984">
    <property type="term" value="F:olfactory receptor activity"/>
    <property type="evidence" value="ECO:0007669"/>
    <property type="project" value="InterPro"/>
</dbReference>
<evidence type="ECO:0000256" key="10">
    <source>
        <dbReference type="RuleBase" id="RU351113"/>
    </source>
</evidence>
<evidence type="ECO:0000313" key="12">
    <source>
        <dbReference type="Proteomes" id="UP000297026"/>
    </source>
</evidence>
<evidence type="ECO:0000313" key="11">
    <source>
        <dbReference type="EMBL" id="THK33127.1"/>
    </source>
</evidence>
<keyword evidence="12" id="KW-1185">Reference proteome</keyword>
<keyword evidence="3 10" id="KW-0716">Sensory transduction</keyword>
<keyword evidence="2" id="KW-1003">Cell membrane</keyword>
<accession>A0A4E0RT51</accession>
<dbReference type="PANTHER" id="PTHR21137">
    <property type="entry name" value="ODORANT RECEPTOR"/>
    <property type="match status" value="1"/>
</dbReference>
<evidence type="ECO:0000256" key="1">
    <source>
        <dbReference type="ARBA" id="ARBA00004651"/>
    </source>
</evidence>
<dbReference type="InterPro" id="IPR004117">
    <property type="entry name" value="7tm6_olfct_rcpt"/>
</dbReference>
<keyword evidence="9 10" id="KW-0807">Transducer</keyword>
<evidence type="ECO:0000256" key="3">
    <source>
        <dbReference type="ARBA" id="ARBA00022606"/>
    </source>
</evidence>
<sequence length="377" mass="43459">MSGKLTPEFVIQYTKFATGITFVWPPSSKASRLSEITFKIGWWVSWILCVVIVLSLFRTAYNHRDNFMQLTETLSTAACLLQVMTKMVVGKCHYNRLQYLIHEMETFVENANFHEREILTNYIKRIVSFHFVYHTLCAILATFYIFGPFLMDQPLPFGAEYPFCIDEHPAYDIVYLLESIGGIQCSCIIAFICQVSLLLWYGTIQLAFLAEKMRNVNNTQQLKECISKHQHILRYIDEITKIVRYMVMTAIVVAMISVTCSGIHIVGKENIIRRIQFLLVVIVDGLELLCLAWAAENLSAASKEVGWALYSSTWIKHSKELNKTVIFVIQRCQTPPKIAIGGLLPQLSMNYYGRYMSTMYSFFTTLRVMLKKFEDDV</sequence>
<dbReference type="Pfam" id="PF02949">
    <property type="entry name" value="7tm_6"/>
    <property type="match status" value="1"/>
</dbReference>
<name>A0A4E0RT51_9HYME</name>
<reference evidence="11" key="1">
    <citation type="submission" date="2019-02" db="EMBL/GenBank/DDBJ databases">
        <title>Genome of the parasitoid wasp Diachasma alloeum, an emerging model for ecological speciation and transitions to asexual reproduction.</title>
        <authorList>
            <person name="Robertson H.M."/>
            <person name="Walden K.K."/>
            <person name="Tvedte E.S."/>
            <person name="Hood G.R."/>
            <person name="Feder J.L."/>
            <person name="Forbes A.A."/>
            <person name="Logsdon J.M."/>
            <person name="Mcelroy K.E."/>
        </authorList>
    </citation>
    <scope>NUCLEOTIDE SEQUENCE [LARGE SCALE GENOMIC DNA]</scope>
    <source>
        <strain evidence="11">Michigan</strain>
    </source>
</reference>
<dbReference type="OrthoDB" id="7179992at2759"/>
<feature type="transmembrane region" description="Helical" evidence="10">
    <location>
        <begin position="40"/>
        <end position="61"/>
    </location>
</feature>
<comment type="similarity">
    <text evidence="10">Belongs to the insect chemoreceptor superfamily. Heteromeric odorant receptor channel (TC 1.A.69) family.</text>
</comment>
<dbReference type="EMBL" id="ML158713">
    <property type="protein sequence ID" value="THK33127.1"/>
    <property type="molecule type" value="Genomic_DNA"/>
</dbReference>
<dbReference type="AlphaFoldDB" id="A0A4E0RT51"/>
<keyword evidence="6 10" id="KW-1133">Transmembrane helix</keyword>
<evidence type="ECO:0000256" key="2">
    <source>
        <dbReference type="ARBA" id="ARBA00022475"/>
    </source>
</evidence>
<proteinExistence type="inferred from homology"/>
<feature type="transmembrane region" description="Helical" evidence="10">
    <location>
        <begin position="131"/>
        <end position="151"/>
    </location>
</feature>
<evidence type="ECO:0000256" key="8">
    <source>
        <dbReference type="ARBA" id="ARBA00023170"/>
    </source>
</evidence>
<evidence type="ECO:0000256" key="7">
    <source>
        <dbReference type="ARBA" id="ARBA00023136"/>
    </source>
</evidence>
<dbReference type="GO" id="GO:0005549">
    <property type="term" value="F:odorant binding"/>
    <property type="evidence" value="ECO:0007669"/>
    <property type="project" value="InterPro"/>
</dbReference>
<dbReference type="Proteomes" id="UP000297026">
    <property type="component" value="Unassembled WGS sequence"/>
</dbReference>
<evidence type="ECO:0000256" key="5">
    <source>
        <dbReference type="ARBA" id="ARBA00022725"/>
    </source>
</evidence>
<keyword evidence="4 10" id="KW-0812">Transmembrane</keyword>
<dbReference type="PANTHER" id="PTHR21137:SF35">
    <property type="entry name" value="ODORANT RECEPTOR 19A-RELATED"/>
    <property type="match status" value="1"/>
</dbReference>
<dbReference type="GO" id="GO:0007165">
    <property type="term" value="P:signal transduction"/>
    <property type="evidence" value="ECO:0007669"/>
    <property type="project" value="UniProtKB-KW"/>
</dbReference>